<reference evidence="4 5" key="1">
    <citation type="submission" date="2009-01" db="EMBL/GenBank/DDBJ databases">
        <title>Complete sequence of Clostridium cellulolyticum H10.</title>
        <authorList>
            <consortium name="US DOE Joint Genome Institute"/>
            <person name="Lucas S."/>
            <person name="Copeland A."/>
            <person name="Lapidus A."/>
            <person name="Glavina del Rio T."/>
            <person name="Dalin E."/>
            <person name="Tice H."/>
            <person name="Bruce D."/>
            <person name="Goodwin L."/>
            <person name="Pitluck S."/>
            <person name="Chertkov O."/>
            <person name="Saunders E."/>
            <person name="Brettin T."/>
            <person name="Detter J.C."/>
            <person name="Han C."/>
            <person name="Larimer F."/>
            <person name="Land M."/>
            <person name="Hauser L."/>
            <person name="Kyrpides N."/>
            <person name="Ivanova N."/>
            <person name="Zhou J."/>
            <person name="Richardson P."/>
        </authorList>
    </citation>
    <scope>NUCLEOTIDE SEQUENCE [LARGE SCALE GENOMIC DNA]</scope>
    <source>
        <strain evidence="5">ATCC 35319 / DSM 5812 / JCM 6584 / H10</strain>
    </source>
</reference>
<sequence>MLKNDIKSFYQLFNYIKDNNDNYINYLSWSGKKYKYFRKTFSEIHDDIQACYNNLKQAGITENSVIYIDIDNSYEFLICDFAIILTGALSIVSNNTEPLDKVKDRVRQFKAEYIISKRELIDSLVDVNVIDISSLFQIGNNSIVTQTLYNNKDFSVVFSSGTSGFPKALGITEQGSIGSSKHFFNYMGFCSSDKFMIYLPLANYQQRFFFWGCLITSVNIALGDDKSLFHALKEFNPTILLAPPNFYYNLFCSDNNNGFFKKIFKNINNKFICKHITHKPIYEALGKKMHYLLTGMAPIDLKVLEHFSDIKLEIYQIYGQTEIGMIACNNKKLNKIGTVGRPIIKLYLSDDNEIVTESVFPIVSCYYREDNTKDFLGMVRPTGDVGSIDNDGFLSINGRKNETIILNNGIKINPIMIENKIKSSLQIADMVIFKTRQESNNFALNIVLLIDGFSNLNSEAIKQNINSVQEIKSNTNIVNIYKYDLKIEEKKVFYTENGKFSRVRAIDFFKENFEKLVKI</sequence>
<keyword evidence="5" id="KW-1185">Reference proteome</keyword>
<gene>
    <name evidence="4" type="ordered locus">Ccel_1626</name>
</gene>
<feature type="domain" description="AMP-dependent synthetase/ligase" evidence="3">
    <location>
        <begin position="35"/>
        <end position="352"/>
    </location>
</feature>
<dbReference type="AlphaFoldDB" id="B8I2I5"/>
<organism evidence="4 5">
    <name type="scientific">Ruminiclostridium cellulolyticum (strain ATCC 35319 / DSM 5812 / JCM 6584 / H10)</name>
    <name type="common">Clostridium cellulolyticum</name>
    <dbReference type="NCBI Taxonomy" id="394503"/>
    <lineage>
        <taxon>Bacteria</taxon>
        <taxon>Bacillati</taxon>
        <taxon>Bacillota</taxon>
        <taxon>Clostridia</taxon>
        <taxon>Eubacteriales</taxon>
        <taxon>Oscillospiraceae</taxon>
        <taxon>Ruminiclostridium</taxon>
    </lineage>
</organism>
<proteinExistence type="predicted"/>
<dbReference type="eggNOG" id="COG1022">
    <property type="taxonomic scope" value="Bacteria"/>
</dbReference>
<dbReference type="Proteomes" id="UP000001349">
    <property type="component" value="Chromosome"/>
</dbReference>
<dbReference type="OrthoDB" id="9803968at2"/>
<evidence type="ECO:0000256" key="2">
    <source>
        <dbReference type="ARBA" id="ARBA00022840"/>
    </source>
</evidence>
<evidence type="ECO:0000259" key="3">
    <source>
        <dbReference type="Pfam" id="PF00501"/>
    </source>
</evidence>
<dbReference type="HOGENOM" id="CLU_000022_45_5_9"/>
<dbReference type="RefSeq" id="WP_015925094.1">
    <property type="nucleotide sequence ID" value="NC_011898.1"/>
</dbReference>
<dbReference type="PANTHER" id="PTHR43272:SF33">
    <property type="entry name" value="AMP-BINDING DOMAIN-CONTAINING PROTEIN-RELATED"/>
    <property type="match status" value="1"/>
</dbReference>
<dbReference type="EMBL" id="CP001348">
    <property type="protein sequence ID" value="ACL75978.1"/>
    <property type="molecule type" value="Genomic_DNA"/>
</dbReference>
<evidence type="ECO:0000313" key="5">
    <source>
        <dbReference type="Proteomes" id="UP000001349"/>
    </source>
</evidence>
<keyword evidence="4" id="KW-0436">Ligase</keyword>
<dbReference type="PANTHER" id="PTHR43272">
    <property type="entry name" value="LONG-CHAIN-FATTY-ACID--COA LIGASE"/>
    <property type="match status" value="1"/>
</dbReference>
<dbReference type="InterPro" id="IPR000873">
    <property type="entry name" value="AMP-dep_synth/lig_dom"/>
</dbReference>
<dbReference type="SUPFAM" id="SSF56801">
    <property type="entry name" value="Acetyl-CoA synthetase-like"/>
    <property type="match status" value="1"/>
</dbReference>
<dbReference type="InterPro" id="IPR042099">
    <property type="entry name" value="ANL_N_sf"/>
</dbReference>
<dbReference type="STRING" id="394503.Ccel_1626"/>
<dbReference type="GO" id="GO:0016020">
    <property type="term" value="C:membrane"/>
    <property type="evidence" value="ECO:0007669"/>
    <property type="project" value="TreeGrafter"/>
</dbReference>
<dbReference type="GO" id="GO:0004467">
    <property type="term" value="F:long-chain fatty acid-CoA ligase activity"/>
    <property type="evidence" value="ECO:0007669"/>
    <property type="project" value="TreeGrafter"/>
</dbReference>
<evidence type="ECO:0000313" key="4">
    <source>
        <dbReference type="EMBL" id="ACL75978.1"/>
    </source>
</evidence>
<protein>
    <submittedName>
        <fullName evidence="4">AMP-dependent synthetase and ligase</fullName>
    </submittedName>
</protein>
<keyword evidence="2" id="KW-0067">ATP-binding</keyword>
<dbReference type="Pfam" id="PF23562">
    <property type="entry name" value="AMP-binding_C_3"/>
    <property type="match status" value="1"/>
</dbReference>
<keyword evidence="1" id="KW-0547">Nucleotide-binding</keyword>
<name>B8I2I5_RUMCH</name>
<dbReference type="KEGG" id="cce:Ccel_1626"/>
<dbReference type="Pfam" id="PF00501">
    <property type="entry name" value="AMP-binding"/>
    <property type="match status" value="1"/>
</dbReference>
<accession>B8I2I5</accession>
<evidence type="ECO:0000256" key="1">
    <source>
        <dbReference type="ARBA" id="ARBA00022741"/>
    </source>
</evidence>
<dbReference type="GO" id="GO:0005524">
    <property type="term" value="F:ATP binding"/>
    <property type="evidence" value="ECO:0007669"/>
    <property type="project" value="UniProtKB-KW"/>
</dbReference>
<dbReference type="Gene3D" id="3.40.50.12780">
    <property type="entry name" value="N-terminal domain of ligase-like"/>
    <property type="match status" value="1"/>
</dbReference>